<feature type="compositionally biased region" description="Low complexity" evidence="1">
    <location>
        <begin position="94"/>
        <end position="106"/>
    </location>
</feature>
<evidence type="ECO:0000313" key="3">
    <source>
        <dbReference type="EMBL" id="AXA34600.1"/>
    </source>
</evidence>
<dbReference type="EMBL" id="CP021781">
    <property type="protein sequence ID" value="AXA34600.1"/>
    <property type="molecule type" value="Genomic_DNA"/>
</dbReference>
<dbReference type="EMBL" id="CP043424">
    <property type="protein sequence ID" value="QIW12844.1"/>
    <property type="molecule type" value="Genomic_DNA"/>
</dbReference>
<dbReference type="OrthoDB" id="9908577at2"/>
<keyword evidence="6" id="KW-1185">Reference proteome</keyword>
<gene>
    <name evidence="3" type="ORF">CDH04_09420</name>
    <name evidence="4" type="ORF">FZC43_09430</name>
</gene>
<keyword evidence="2" id="KW-1133">Transmembrane helix</keyword>
<dbReference type="AlphaFoldDB" id="A0A2Z4Y0K3"/>
<dbReference type="Proteomes" id="UP000681131">
    <property type="component" value="Chromosome"/>
</dbReference>
<sequence length="136" mass="15063">MTNYIVAFVIATIIYLIAIRYLQQLCPMSKFFKFIIYICISTVALPAVNYLHPPANGEDDIVTSLMSKFSSTENEISGDWQSAQQQANSLIHGSSSQDSSETNNSSGIRTTTFADERSVDDQSQDIIIGRNGKELD</sequence>
<feature type="region of interest" description="Disordered" evidence="1">
    <location>
        <begin position="85"/>
        <end position="136"/>
    </location>
</feature>
<evidence type="ECO:0000313" key="4">
    <source>
        <dbReference type="EMBL" id="QIW12844.1"/>
    </source>
</evidence>
<accession>A0A2Z4Y0K3</accession>
<protein>
    <submittedName>
        <fullName evidence="3">Uncharacterized protein</fullName>
    </submittedName>
</protein>
<keyword evidence="2" id="KW-0472">Membrane</keyword>
<evidence type="ECO:0000313" key="5">
    <source>
        <dbReference type="Proteomes" id="UP000251120"/>
    </source>
</evidence>
<evidence type="ECO:0000256" key="1">
    <source>
        <dbReference type="SAM" id="MobiDB-lite"/>
    </source>
</evidence>
<evidence type="ECO:0000313" key="6">
    <source>
        <dbReference type="Proteomes" id="UP000681131"/>
    </source>
</evidence>
<feature type="transmembrane region" description="Helical" evidence="2">
    <location>
        <begin position="34"/>
        <end position="52"/>
    </location>
</feature>
<feature type="transmembrane region" description="Helical" evidence="2">
    <location>
        <begin position="6"/>
        <end position="22"/>
    </location>
</feature>
<evidence type="ECO:0000256" key="2">
    <source>
        <dbReference type="SAM" id="Phobius"/>
    </source>
</evidence>
<dbReference type="RefSeq" id="WP_112870775.1">
    <property type="nucleotide sequence ID" value="NZ_CP021781.1"/>
</dbReference>
<reference evidence="3 5" key="1">
    <citation type="submission" date="2017-06" db="EMBL/GenBank/DDBJ databases">
        <title>Complete genome of Francisella adeliensis.</title>
        <authorList>
            <person name="Vallesi A."/>
            <person name="Sjodin A."/>
        </authorList>
    </citation>
    <scope>NUCLEOTIDE SEQUENCE [LARGE SCALE GENOMIC DNA]</scope>
    <source>
        <strain evidence="3 5">FDC440</strain>
    </source>
</reference>
<name>A0A2Z4Y0K3_9GAMM</name>
<dbReference type="Proteomes" id="UP000251120">
    <property type="component" value="Chromosome"/>
</dbReference>
<dbReference type="KEGG" id="fad:CDH04_09420"/>
<organism evidence="3 5">
    <name type="scientific">Francisella adeliensis</name>
    <dbReference type="NCBI Taxonomy" id="2007306"/>
    <lineage>
        <taxon>Bacteria</taxon>
        <taxon>Pseudomonadati</taxon>
        <taxon>Pseudomonadota</taxon>
        <taxon>Gammaproteobacteria</taxon>
        <taxon>Thiotrichales</taxon>
        <taxon>Francisellaceae</taxon>
        <taxon>Francisella</taxon>
    </lineage>
</organism>
<proteinExistence type="predicted"/>
<keyword evidence="2" id="KW-0812">Transmembrane</keyword>
<reference evidence="4 6" key="2">
    <citation type="submission" date="2019-08" db="EMBL/GenBank/DDBJ databases">
        <title>Complete genome sequences of Francisella adeliensis (FSC1325 and FSC1326).</title>
        <authorList>
            <person name="Ohrman C."/>
            <person name="Uneklint I."/>
            <person name="Vallesi A."/>
            <person name="Karlsson L."/>
            <person name="Sjodin A."/>
        </authorList>
    </citation>
    <scope>NUCLEOTIDE SEQUENCE [LARGE SCALE GENOMIC DNA]</scope>
    <source>
        <strain evidence="4 6">FSC1325</strain>
    </source>
</reference>